<keyword evidence="6" id="KW-0788">Thiol protease</keyword>
<dbReference type="GO" id="GO:0016579">
    <property type="term" value="P:protein deubiquitination"/>
    <property type="evidence" value="ECO:0007669"/>
    <property type="project" value="InterPro"/>
</dbReference>
<evidence type="ECO:0000259" key="9">
    <source>
        <dbReference type="PROSITE" id="PS50271"/>
    </source>
</evidence>
<dbReference type="GO" id="GO:0006508">
    <property type="term" value="P:proteolysis"/>
    <property type="evidence" value="ECO:0007669"/>
    <property type="project" value="UniProtKB-KW"/>
</dbReference>
<evidence type="ECO:0000313" key="10">
    <source>
        <dbReference type="EMBL" id="CAG9774052.1"/>
    </source>
</evidence>
<dbReference type="PROSITE" id="PS50235">
    <property type="entry name" value="USP_3"/>
    <property type="match status" value="1"/>
</dbReference>
<keyword evidence="2" id="KW-0479">Metal-binding</keyword>
<keyword evidence="11" id="KW-1185">Reference proteome</keyword>
<dbReference type="Proteomes" id="UP001152799">
    <property type="component" value="Chromosome 9"/>
</dbReference>
<dbReference type="OrthoDB" id="2020758at2759"/>
<evidence type="ECO:0000256" key="1">
    <source>
        <dbReference type="ARBA" id="ARBA00009085"/>
    </source>
</evidence>
<dbReference type="Gene3D" id="3.90.70.10">
    <property type="entry name" value="Cysteine proteinases"/>
    <property type="match status" value="2"/>
</dbReference>
<dbReference type="GO" id="GO:0005829">
    <property type="term" value="C:cytosol"/>
    <property type="evidence" value="ECO:0007669"/>
    <property type="project" value="TreeGrafter"/>
</dbReference>
<dbReference type="InterPro" id="IPR013083">
    <property type="entry name" value="Znf_RING/FYVE/PHD"/>
</dbReference>
<keyword evidence="6" id="KW-0378">Hydrolase</keyword>
<dbReference type="PROSITE" id="PS00972">
    <property type="entry name" value="USP_1"/>
    <property type="match status" value="1"/>
</dbReference>
<evidence type="ECO:0000256" key="2">
    <source>
        <dbReference type="ARBA" id="ARBA00022723"/>
    </source>
</evidence>
<dbReference type="PROSITE" id="PS00973">
    <property type="entry name" value="USP_2"/>
    <property type="match status" value="1"/>
</dbReference>
<sequence>METRHNLTFLDNDEDTSDTSVVTEGCTHINKAVDILRVKKVIAKSGFLTDCLDCKLFPEDLPSCLTDLDLQTRLNLSFDDSLWLCLKCGHQACGRDKAAHALKHYSTVRSECHSMCVNTEDWRIWCYDCDDEIGNFSPNGIYRKKLDDAIEDIKKLNRYKKKTTLPTISTASGALPKKVVATTTIGQPIRVRGLSNLGNTCFFNSVMQCLGQTPYLVKLLDETSSPGQFFHLPGGQLKLKDKTEINLNPLEGEAEKWRPLAQTLAETLHELQSDRAGVYNPRNLLDKLCGRMPQFAGGDQHDSHELLRHLLEAVREEDQKRFKLVILKQLGFSQKTDPATVDEEKKQIIKFYGQQVSEMLLATEQVFRGALISTLQCQVCDHLSHRVEKFLDLSLPITEKQMPPVLRRKAEDSEDHKPSKHQLKKEKRAERNKKRQNRKNNANSSNVAETKSDSEESLNQSPNADADVEDNDEDGPSKTIIALPAPGEDFQIESGYNSEKIENSSPDSNRINSPVEAMIEDSGVATCSNIPMSPSNSEASSEANVDMGSPNSPEHEDFGVCQRPMSRLAFVENNNNKNNDLKEVDLEKLSLLNDGDSKKVHSIYEQETLMEESACANDTSTSEIMMDQDEDDEEVYSGTLAEKYQCQDGECSVQSCLSQFTECELLMGSNKVGCDLCTKRAGNKKTVYTDASKQLLIYNPPAVLILHFKRFQVFRFRSAKVSKFVKFSTILDLAPFCSKRSQNLPSVQNGQTKVLYSLYGVVEHSGSMHGGHYVAYIKVRAPLEENDPRWQFLPKNQKDKIESLGTEPQAPSGKWYYVSDSYVSESTETKVLAAQAYLLFYERLL</sequence>
<evidence type="ECO:0000256" key="3">
    <source>
        <dbReference type="ARBA" id="ARBA00022771"/>
    </source>
</evidence>
<evidence type="ECO:0000256" key="6">
    <source>
        <dbReference type="RuleBase" id="RU366025"/>
    </source>
</evidence>
<keyword evidence="6" id="KW-0645">Protease</keyword>
<protein>
    <recommendedName>
        <fullName evidence="6">Ubiquitin carboxyl-terminal hydrolase</fullName>
        <ecNumber evidence="6">3.4.19.12</ecNumber>
    </recommendedName>
</protein>
<reference evidence="10" key="1">
    <citation type="submission" date="2022-01" db="EMBL/GenBank/DDBJ databases">
        <authorList>
            <person name="King R."/>
        </authorList>
    </citation>
    <scope>NUCLEOTIDE SEQUENCE</scope>
</reference>
<dbReference type="GO" id="GO:0008270">
    <property type="term" value="F:zinc ion binding"/>
    <property type="evidence" value="ECO:0007669"/>
    <property type="project" value="UniProtKB-KW"/>
</dbReference>
<dbReference type="InterPro" id="IPR018200">
    <property type="entry name" value="USP_CS"/>
</dbReference>
<dbReference type="PROSITE" id="PS50271">
    <property type="entry name" value="ZF_UBP"/>
    <property type="match status" value="1"/>
</dbReference>
<dbReference type="InterPro" id="IPR001394">
    <property type="entry name" value="Peptidase_C19_UCH"/>
</dbReference>
<dbReference type="PANTHER" id="PTHR24006">
    <property type="entry name" value="UBIQUITIN CARBOXYL-TERMINAL HYDROLASE"/>
    <property type="match status" value="1"/>
</dbReference>
<feature type="domain" description="UBP-type" evidence="9">
    <location>
        <begin position="24"/>
        <end position="153"/>
    </location>
</feature>
<feature type="compositionally biased region" description="Low complexity" evidence="7">
    <location>
        <begin position="533"/>
        <end position="544"/>
    </location>
</feature>
<evidence type="ECO:0000256" key="5">
    <source>
        <dbReference type="PROSITE-ProRule" id="PRU00502"/>
    </source>
</evidence>
<dbReference type="EC" id="3.4.19.12" evidence="6"/>
<dbReference type="InterPro" id="IPR001607">
    <property type="entry name" value="Znf_UBP"/>
</dbReference>
<accession>A0A9N9MYK0</accession>
<gene>
    <name evidence="10" type="ORF">CEUTPL_LOCUS14435</name>
</gene>
<dbReference type="AlphaFoldDB" id="A0A9N9MYK0"/>
<comment type="catalytic activity">
    <reaction evidence="6">
        <text>Thiol-dependent hydrolysis of ester, thioester, amide, peptide and isopeptide bonds formed by the C-terminal Gly of ubiquitin (a 76-residue protein attached to proteins as an intracellular targeting signal).</text>
        <dbReference type="EC" id="3.4.19.12"/>
    </reaction>
</comment>
<dbReference type="PANTHER" id="PTHR24006:SF781">
    <property type="entry name" value="LD34905P"/>
    <property type="match status" value="1"/>
</dbReference>
<feature type="compositionally biased region" description="Basic and acidic residues" evidence="7">
    <location>
        <begin position="408"/>
        <end position="417"/>
    </location>
</feature>
<dbReference type="Pfam" id="PF02148">
    <property type="entry name" value="zf-UBP"/>
    <property type="match status" value="1"/>
</dbReference>
<dbReference type="GO" id="GO:0005634">
    <property type="term" value="C:nucleus"/>
    <property type="evidence" value="ECO:0007669"/>
    <property type="project" value="TreeGrafter"/>
</dbReference>
<proteinExistence type="inferred from homology"/>
<keyword evidence="4" id="KW-0862">Zinc</keyword>
<feature type="compositionally biased region" description="Basic residues" evidence="7">
    <location>
        <begin position="418"/>
        <end position="438"/>
    </location>
</feature>
<feature type="domain" description="USP" evidence="8">
    <location>
        <begin position="192"/>
        <end position="844"/>
    </location>
</feature>
<comment type="similarity">
    <text evidence="1 6">Belongs to the peptidase C19 family.</text>
</comment>
<dbReference type="SUPFAM" id="SSF54001">
    <property type="entry name" value="Cysteine proteinases"/>
    <property type="match status" value="1"/>
</dbReference>
<dbReference type="Pfam" id="PF00443">
    <property type="entry name" value="UCH"/>
    <property type="match status" value="1"/>
</dbReference>
<dbReference type="GO" id="GO:0004843">
    <property type="term" value="F:cysteine-type deubiquitinase activity"/>
    <property type="evidence" value="ECO:0007669"/>
    <property type="project" value="UniProtKB-UniRule"/>
</dbReference>
<keyword evidence="6" id="KW-0833">Ubl conjugation pathway</keyword>
<keyword evidence="3 5" id="KW-0863">Zinc-finger</keyword>
<evidence type="ECO:0000259" key="8">
    <source>
        <dbReference type="PROSITE" id="PS50235"/>
    </source>
</evidence>
<feature type="region of interest" description="Disordered" evidence="7">
    <location>
        <begin position="402"/>
        <end position="491"/>
    </location>
</feature>
<organism evidence="10 11">
    <name type="scientific">Ceutorhynchus assimilis</name>
    <name type="common">cabbage seed weevil</name>
    <dbReference type="NCBI Taxonomy" id="467358"/>
    <lineage>
        <taxon>Eukaryota</taxon>
        <taxon>Metazoa</taxon>
        <taxon>Ecdysozoa</taxon>
        <taxon>Arthropoda</taxon>
        <taxon>Hexapoda</taxon>
        <taxon>Insecta</taxon>
        <taxon>Pterygota</taxon>
        <taxon>Neoptera</taxon>
        <taxon>Endopterygota</taxon>
        <taxon>Coleoptera</taxon>
        <taxon>Polyphaga</taxon>
        <taxon>Cucujiformia</taxon>
        <taxon>Curculionidae</taxon>
        <taxon>Ceutorhynchinae</taxon>
        <taxon>Ceutorhynchus</taxon>
    </lineage>
</organism>
<evidence type="ECO:0000256" key="4">
    <source>
        <dbReference type="ARBA" id="ARBA00022833"/>
    </source>
</evidence>
<evidence type="ECO:0000256" key="7">
    <source>
        <dbReference type="SAM" id="MobiDB-lite"/>
    </source>
</evidence>
<dbReference type="InterPro" id="IPR028889">
    <property type="entry name" value="USP"/>
</dbReference>
<dbReference type="CDD" id="cd02667">
    <property type="entry name" value="Peptidase_C19K"/>
    <property type="match status" value="1"/>
</dbReference>
<dbReference type="SUPFAM" id="SSF57850">
    <property type="entry name" value="RING/U-box"/>
    <property type="match status" value="1"/>
</dbReference>
<evidence type="ECO:0000313" key="11">
    <source>
        <dbReference type="Proteomes" id="UP001152799"/>
    </source>
</evidence>
<dbReference type="EMBL" id="OU892285">
    <property type="protein sequence ID" value="CAG9774052.1"/>
    <property type="molecule type" value="Genomic_DNA"/>
</dbReference>
<feature type="region of interest" description="Disordered" evidence="7">
    <location>
        <begin position="533"/>
        <end position="556"/>
    </location>
</feature>
<dbReference type="Gene3D" id="3.30.40.10">
    <property type="entry name" value="Zinc/RING finger domain, C3HC4 (zinc finger)"/>
    <property type="match status" value="1"/>
</dbReference>
<dbReference type="InterPro" id="IPR038765">
    <property type="entry name" value="Papain-like_cys_pep_sf"/>
</dbReference>
<name>A0A9N9MYK0_9CUCU</name>
<dbReference type="InterPro" id="IPR050164">
    <property type="entry name" value="Peptidase_C19"/>
</dbReference>